<feature type="compositionally biased region" description="Low complexity" evidence="1">
    <location>
        <begin position="293"/>
        <end position="305"/>
    </location>
</feature>
<evidence type="ECO:0008006" key="4">
    <source>
        <dbReference type="Google" id="ProtNLM"/>
    </source>
</evidence>
<protein>
    <recommendedName>
        <fullName evidence="4">Gag protein</fullName>
    </recommendedName>
</protein>
<evidence type="ECO:0000256" key="1">
    <source>
        <dbReference type="SAM" id="MobiDB-lite"/>
    </source>
</evidence>
<accession>A0ABD0SXP4</accession>
<evidence type="ECO:0000313" key="2">
    <source>
        <dbReference type="EMBL" id="KAL0830538.1"/>
    </source>
</evidence>
<reference evidence="2 3" key="1">
    <citation type="submission" date="2024-06" db="EMBL/GenBank/DDBJ databases">
        <title>A chromosome-level genome assembly of beet webworm, Loxostege sticticalis.</title>
        <authorList>
            <person name="Zhang Y."/>
        </authorList>
    </citation>
    <scope>NUCLEOTIDE SEQUENCE [LARGE SCALE GENOMIC DNA]</scope>
    <source>
        <strain evidence="2">AQ028</strain>
        <tissue evidence="2">Male pupae</tissue>
    </source>
</reference>
<feature type="region of interest" description="Disordered" evidence="1">
    <location>
        <begin position="1"/>
        <end position="21"/>
    </location>
</feature>
<evidence type="ECO:0000313" key="3">
    <source>
        <dbReference type="Proteomes" id="UP001549921"/>
    </source>
</evidence>
<feature type="region of interest" description="Disordered" evidence="1">
    <location>
        <begin position="222"/>
        <end position="305"/>
    </location>
</feature>
<sequence>MTRSRKSRNASLLSNDGEDRENTFTESAVTALIARLQQSQTEAFERLIDRVMADRTVPAPQSSTPTTFVAHSDASATFARCTARYGGGPGESLENFLDAVDSFKECAGVSDFSALRGLSMLLTNNAATWWQGVRESTQTWKEAKESLVCAFEQACNERTDIFVAKARALLAKLPRGDLTTKVQLDMVYGLLNNKIRERIARSEITSFEDLIRRARELEDGMTTTATNYERDLQTRAGRSAHATLPARVPAPRSSPPVPHDSRATDAAQRAPAPRAPIPQSLHAATGAGARPSTATDDVTATATDASRLRRPDRYCNYCKRYGHTRDVCRKLIGESLNSLNFNSIDPKVLRCYNCGHENVTRSQSSRARFSLV</sequence>
<dbReference type="EMBL" id="JBEDNZ010000013">
    <property type="protein sequence ID" value="KAL0830538.1"/>
    <property type="molecule type" value="Genomic_DNA"/>
</dbReference>
<dbReference type="Proteomes" id="UP001549921">
    <property type="component" value="Unassembled WGS sequence"/>
</dbReference>
<comment type="caution">
    <text evidence="2">The sequence shown here is derived from an EMBL/GenBank/DDBJ whole genome shotgun (WGS) entry which is preliminary data.</text>
</comment>
<gene>
    <name evidence="2" type="ORF">ABMA28_002697</name>
</gene>
<name>A0ABD0SXP4_LOXSC</name>
<organism evidence="2 3">
    <name type="scientific">Loxostege sticticalis</name>
    <name type="common">Beet webworm moth</name>
    <dbReference type="NCBI Taxonomy" id="481309"/>
    <lineage>
        <taxon>Eukaryota</taxon>
        <taxon>Metazoa</taxon>
        <taxon>Ecdysozoa</taxon>
        <taxon>Arthropoda</taxon>
        <taxon>Hexapoda</taxon>
        <taxon>Insecta</taxon>
        <taxon>Pterygota</taxon>
        <taxon>Neoptera</taxon>
        <taxon>Endopterygota</taxon>
        <taxon>Lepidoptera</taxon>
        <taxon>Glossata</taxon>
        <taxon>Ditrysia</taxon>
        <taxon>Pyraloidea</taxon>
        <taxon>Crambidae</taxon>
        <taxon>Pyraustinae</taxon>
        <taxon>Loxostege</taxon>
    </lineage>
</organism>
<dbReference type="AlphaFoldDB" id="A0ABD0SXP4"/>
<proteinExistence type="predicted"/>